<gene>
    <name evidence="4" type="ORF">HNQ60_002898</name>
</gene>
<keyword evidence="2" id="KW-0677">Repeat</keyword>
<feature type="domain" description="EF-hand" evidence="3">
    <location>
        <begin position="15"/>
        <end position="50"/>
    </location>
</feature>
<dbReference type="PANTHER" id="PTHR10827:SF98">
    <property type="entry name" value="45 KDA CALCIUM-BINDING PROTEIN"/>
    <property type="match status" value="1"/>
</dbReference>
<protein>
    <recommendedName>
        <fullName evidence="3">EF-hand domain-containing protein</fullName>
    </recommendedName>
</protein>
<evidence type="ECO:0000313" key="5">
    <source>
        <dbReference type="Proteomes" id="UP000588068"/>
    </source>
</evidence>
<proteinExistence type="predicted"/>
<evidence type="ECO:0000259" key="3">
    <source>
        <dbReference type="PROSITE" id="PS50222"/>
    </source>
</evidence>
<dbReference type="PROSITE" id="PS50222">
    <property type="entry name" value="EF_HAND_2"/>
    <property type="match status" value="1"/>
</dbReference>
<dbReference type="PROSITE" id="PS00018">
    <property type="entry name" value="EF_HAND_1"/>
    <property type="match status" value="2"/>
</dbReference>
<dbReference type="GO" id="GO:0005509">
    <property type="term" value="F:calcium ion binding"/>
    <property type="evidence" value="ECO:0007669"/>
    <property type="project" value="InterPro"/>
</dbReference>
<dbReference type="EMBL" id="JACHHZ010000003">
    <property type="protein sequence ID" value="MBB6094017.1"/>
    <property type="molecule type" value="Genomic_DNA"/>
</dbReference>
<accession>A0A841HLR7</accession>
<dbReference type="PANTHER" id="PTHR10827">
    <property type="entry name" value="RETICULOCALBIN"/>
    <property type="match status" value="1"/>
</dbReference>
<evidence type="ECO:0000313" key="4">
    <source>
        <dbReference type="EMBL" id="MBB6094017.1"/>
    </source>
</evidence>
<keyword evidence="5" id="KW-1185">Reference proteome</keyword>
<dbReference type="InterPro" id="IPR011992">
    <property type="entry name" value="EF-hand-dom_pair"/>
</dbReference>
<dbReference type="Gene3D" id="1.10.238.10">
    <property type="entry name" value="EF-hand"/>
    <property type="match status" value="2"/>
</dbReference>
<dbReference type="InterPro" id="IPR018247">
    <property type="entry name" value="EF_Hand_1_Ca_BS"/>
</dbReference>
<organism evidence="4 5">
    <name type="scientific">Povalibacter uvarum</name>
    <dbReference type="NCBI Taxonomy" id="732238"/>
    <lineage>
        <taxon>Bacteria</taxon>
        <taxon>Pseudomonadati</taxon>
        <taxon>Pseudomonadota</taxon>
        <taxon>Gammaproteobacteria</taxon>
        <taxon>Steroidobacterales</taxon>
        <taxon>Steroidobacteraceae</taxon>
        <taxon>Povalibacter</taxon>
    </lineage>
</organism>
<dbReference type="Proteomes" id="UP000588068">
    <property type="component" value="Unassembled WGS sequence"/>
</dbReference>
<dbReference type="Pfam" id="PF13202">
    <property type="entry name" value="EF-hand_5"/>
    <property type="match status" value="3"/>
</dbReference>
<evidence type="ECO:0000256" key="2">
    <source>
        <dbReference type="ARBA" id="ARBA00022737"/>
    </source>
</evidence>
<sequence length="111" mass="11597">MVQDVEGNGQLTSASHVASAAKRFEMMDADKDGKVTAAEIGASRGAEAIAWATEDISASDKIKKLDANRDGALSAKEYADGSQAMFKSLDADGDGVLTPDEMYIPSKVGAR</sequence>
<reference evidence="4 5" key="1">
    <citation type="submission" date="2020-08" db="EMBL/GenBank/DDBJ databases">
        <title>Genomic Encyclopedia of Type Strains, Phase IV (KMG-IV): sequencing the most valuable type-strain genomes for metagenomic binning, comparative biology and taxonomic classification.</title>
        <authorList>
            <person name="Goeker M."/>
        </authorList>
    </citation>
    <scope>NUCLEOTIDE SEQUENCE [LARGE SCALE GENOMIC DNA]</scope>
    <source>
        <strain evidence="4 5">DSM 26723</strain>
    </source>
</reference>
<name>A0A841HLR7_9GAMM</name>
<evidence type="ECO:0000256" key="1">
    <source>
        <dbReference type="ARBA" id="ARBA00022723"/>
    </source>
</evidence>
<dbReference type="SUPFAM" id="SSF47473">
    <property type="entry name" value="EF-hand"/>
    <property type="match status" value="1"/>
</dbReference>
<comment type="caution">
    <text evidence="4">The sequence shown here is derived from an EMBL/GenBank/DDBJ whole genome shotgun (WGS) entry which is preliminary data.</text>
</comment>
<dbReference type="AlphaFoldDB" id="A0A841HLR7"/>
<keyword evidence="1" id="KW-0479">Metal-binding</keyword>
<dbReference type="InterPro" id="IPR002048">
    <property type="entry name" value="EF_hand_dom"/>
</dbReference>